<evidence type="ECO:0000256" key="6">
    <source>
        <dbReference type="ARBA" id="ARBA00022989"/>
    </source>
</evidence>
<evidence type="ECO:0000256" key="10">
    <source>
        <dbReference type="HAMAP-Rule" id="MF_01465"/>
    </source>
</evidence>
<feature type="transmembrane region" description="Helical" evidence="10">
    <location>
        <begin position="121"/>
        <end position="140"/>
    </location>
</feature>
<evidence type="ECO:0000256" key="4">
    <source>
        <dbReference type="ARBA" id="ARBA00022692"/>
    </source>
</evidence>
<evidence type="ECO:0000256" key="9">
    <source>
        <dbReference type="ARBA" id="ARBA00039733"/>
    </source>
</evidence>
<dbReference type="GO" id="GO:0043952">
    <property type="term" value="P:protein transport by the Sec complex"/>
    <property type="evidence" value="ECO:0007669"/>
    <property type="project" value="UniProtKB-UniRule"/>
</dbReference>
<feature type="transmembrane region" description="Helical" evidence="10">
    <location>
        <begin position="216"/>
        <end position="237"/>
    </location>
</feature>
<reference evidence="14" key="2">
    <citation type="journal article" date="2021" name="PeerJ">
        <title>Extensive microbial diversity within the chicken gut microbiome revealed by metagenomics and culture.</title>
        <authorList>
            <person name="Gilroy R."/>
            <person name="Ravi A."/>
            <person name="Getino M."/>
            <person name="Pursley I."/>
            <person name="Horton D.L."/>
            <person name="Alikhan N.F."/>
            <person name="Baker D."/>
            <person name="Gharbi K."/>
            <person name="Hall N."/>
            <person name="Watson M."/>
            <person name="Adriaenssens E.M."/>
            <person name="Foster-Nyarko E."/>
            <person name="Jarju S."/>
            <person name="Secka A."/>
            <person name="Antonio M."/>
            <person name="Oren A."/>
            <person name="Chaudhuri R.R."/>
            <person name="La Ragione R."/>
            <person name="Hildebrand F."/>
            <person name="Pallen M.J."/>
        </authorList>
    </citation>
    <scope>NUCLEOTIDE SEQUENCE</scope>
    <source>
        <strain evidence="14">10192</strain>
    </source>
</reference>
<feature type="transmembrane region" description="Helical" evidence="10">
    <location>
        <begin position="152"/>
        <end position="175"/>
    </location>
</feature>
<keyword evidence="5 10" id="KW-0653">Protein transport</keyword>
<accession>A0A9D9DND1</accession>
<protein>
    <recommendedName>
        <fullName evidence="9 10">Protein translocase subunit SecY</fullName>
    </recommendedName>
</protein>
<evidence type="ECO:0000313" key="14">
    <source>
        <dbReference type="EMBL" id="MBO8431057.1"/>
    </source>
</evidence>
<dbReference type="InterPro" id="IPR026593">
    <property type="entry name" value="SecY"/>
</dbReference>
<dbReference type="AlphaFoldDB" id="A0A9D9DND1"/>
<keyword evidence="3 10" id="KW-0813">Transport</keyword>
<comment type="similarity">
    <text evidence="2 10 13">Belongs to the SecY/SEC61-alpha family.</text>
</comment>
<evidence type="ECO:0000256" key="1">
    <source>
        <dbReference type="ARBA" id="ARBA00004141"/>
    </source>
</evidence>
<keyword evidence="7 10" id="KW-0811">Translocation</keyword>
<dbReference type="NCBIfam" id="TIGR00967">
    <property type="entry name" value="3a0501s007"/>
    <property type="match status" value="1"/>
</dbReference>
<dbReference type="PROSITE" id="PS00756">
    <property type="entry name" value="SECY_2"/>
    <property type="match status" value="1"/>
</dbReference>
<feature type="transmembrane region" description="Helical" evidence="10">
    <location>
        <begin position="278"/>
        <end position="300"/>
    </location>
</feature>
<feature type="transmembrane region" description="Helical" evidence="10">
    <location>
        <begin position="187"/>
        <end position="204"/>
    </location>
</feature>
<keyword evidence="6 10" id="KW-1133">Transmembrane helix</keyword>
<dbReference type="GO" id="GO:0006605">
    <property type="term" value="P:protein targeting"/>
    <property type="evidence" value="ECO:0007669"/>
    <property type="project" value="UniProtKB-UniRule"/>
</dbReference>
<evidence type="ECO:0000256" key="8">
    <source>
        <dbReference type="ARBA" id="ARBA00023136"/>
    </source>
</evidence>
<comment type="subunit">
    <text evidence="10">Component of the Sec protein translocase complex. Heterotrimer consisting of SecY, SecE and SecG subunits. The heterotrimers can form oligomers, although 1 heterotrimer is thought to be able to translocate proteins. Interacts with the ribosome. Interacts with SecDF, and other proteins may be involved. Interacts with SecA.</text>
</comment>
<evidence type="ECO:0000256" key="2">
    <source>
        <dbReference type="ARBA" id="ARBA00005751"/>
    </source>
</evidence>
<organism evidence="14 15">
    <name type="scientific">Candidatus Scatousia excrementipullorum</name>
    <dbReference type="NCBI Taxonomy" id="2840936"/>
    <lineage>
        <taxon>Bacteria</taxon>
        <taxon>Candidatus Scatousia</taxon>
    </lineage>
</organism>
<dbReference type="InterPro" id="IPR030659">
    <property type="entry name" value="SecY_CS"/>
</dbReference>
<evidence type="ECO:0000256" key="11">
    <source>
        <dbReference type="RuleBase" id="RU000537"/>
    </source>
</evidence>
<evidence type="ECO:0000256" key="13">
    <source>
        <dbReference type="RuleBase" id="RU004349"/>
    </source>
</evidence>
<dbReference type="PROSITE" id="PS00755">
    <property type="entry name" value="SECY_1"/>
    <property type="match status" value="1"/>
</dbReference>
<dbReference type="PANTHER" id="PTHR10906">
    <property type="entry name" value="SECY/SEC61-ALPHA FAMILY MEMBER"/>
    <property type="match status" value="1"/>
</dbReference>
<gene>
    <name evidence="10 14" type="primary">secY</name>
    <name evidence="14" type="ORF">IAC76_06680</name>
</gene>
<keyword evidence="8 10" id="KW-0472">Membrane</keyword>
<dbReference type="EMBL" id="JADIND010000146">
    <property type="protein sequence ID" value="MBO8431057.1"/>
    <property type="molecule type" value="Genomic_DNA"/>
</dbReference>
<dbReference type="InterPro" id="IPR023201">
    <property type="entry name" value="SecY_dom_sf"/>
</dbReference>
<keyword evidence="4 10" id="KW-0812">Transmembrane</keyword>
<comment type="subcellular location">
    <subcellularLocation>
        <location evidence="10">Cell membrane</location>
        <topology evidence="10">Multi-pass membrane protein</topology>
    </subcellularLocation>
    <subcellularLocation>
        <location evidence="1 12">Membrane</location>
        <topology evidence="1 12">Multi-pass membrane protein</topology>
    </subcellularLocation>
</comment>
<dbReference type="HAMAP" id="MF_01465">
    <property type="entry name" value="SecY"/>
    <property type="match status" value="1"/>
</dbReference>
<comment type="function">
    <text evidence="10 11">The central subunit of the protein translocation channel SecYEG. Consists of two halves formed by TMs 1-5 and 6-10. These two domains form a lateral gate at the front which open onto the bilayer between TMs 2 and 7, and are clamped together by SecE at the back. The channel is closed by both a pore ring composed of hydrophobic SecY resides and a short helix (helix 2A) on the extracellular side of the membrane which forms a plug. The plug probably moves laterally to allow the channel to open. The ring and the pore may move independently.</text>
</comment>
<dbReference type="FunFam" id="1.10.3370.10:FF:000001">
    <property type="entry name" value="Preprotein translocase subunit SecY"/>
    <property type="match status" value="1"/>
</dbReference>
<comment type="caution">
    <text evidence="10">Lacks conserved residue(s) required for the propagation of feature annotation.</text>
</comment>
<dbReference type="Proteomes" id="UP000823632">
    <property type="component" value="Unassembled WGS sequence"/>
</dbReference>
<proteinExistence type="inferred from homology"/>
<keyword evidence="10" id="KW-1003">Cell membrane</keyword>
<feature type="transmembrane region" description="Helical" evidence="10">
    <location>
        <begin position="383"/>
        <end position="402"/>
    </location>
</feature>
<reference evidence="14" key="1">
    <citation type="submission" date="2020-10" db="EMBL/GenBank/DDBJ databases">
        <authorList>
            <person name="Gilroy R."/>
        </authorList>
    </citation>
    <scope>NUCLEOTIDE SEQUENCE</scope>
    <source>
        <strain evidence="14">10192</strain>
    </source>
</reference>
<dbReference type="Pfam" id="PF00344">
    <property type="entry name" value="SecY"/>
    <property type="match status" value="1"/>
</dbReference>
<dbReference type="InterPro" id="IPR002208">
    <property type="entry name" value="SecY/SEC61-alpha"/>
</dbReference>
<feature type="transmembrane region" description="Helical" evidence="10">
    <location>
        <begin position="76"/>
        <end position="100"/>
    </location>
</feature>
<dbReference type="GO" id="GO:0005886">
    <property type="term" value="C:plasma membrane"/>
    <property type="evidence" value="ECO:0007669"/>
    <property type="project" value="UniProtKB-SubCell"/>
</dbReference>
<dbReference type="PRINTS" id="PR00303">
    <property type="entry name" value="SECYTRNLCASE"/>
</dbReference>
<comment type="caution">
    <text evidence="14">The sequence shown here is derived from an EMBL/GenBank/DDBJ whole genome shotgun (WGS) entry which is preliminary data.</text>
</comment>
<feature type="transmembrane region" description="Helical" evidence="10">
    <location>
        <begin position="320"/>
        <end position="339"/>
    </location>
</feature>
<dbReference type="SUPFAM" id="SSF103491">
    <property type="entry name" value="Preprotein translocase SecY subunit"/>
    <property type="match status" value="1"/>
</dbReference>
<dbReference type="GO" id="GO:0065002">
    <property type="term" value="P:intracellular protein transmembrane transport"/>
    <property type="evidence" value="ECO:0007669"/>
    <property type="project" value="UniProtKB-UniRule"/>
</dbReference>
<feature type="transmembrane region" description="Helical" evidence="10">
    <location>
        <begin position="408"/>
        <end position="427"/>
    </location>
</feature>
<evidence type="ECO:0000313" key="15">
    <source>
        <dbReference type="Proteomes" id="UP000823632"/>
    </source>
</evidence>
<evidence type="ECO:0000256" key="3">
    <source>
        <dbReference type="ARBA" id="ARBA00022448"/>
    </source>
</evidence>
<evidence type="ECO:0000256" key="7">
    <source>
        <dbReference type="ARBA" id="ARBA00023010"/>
    </source>
</evidence>
<sequence>MAQGMRMPSTEDLMSMWQASGLKQKILFTFGMIALFRLGAQLPLYGINNEVFANIAQGNNIIGFLDLFTGGALGNVSIFALGIGPFITASIIIQLVSVVIPALEKLQTEEGEAGRRKLSQYTRLFTVVLAAFQAMVFMFYMKHLPGAVLPGIPFGLFFVSSVAVLTAGSVLVMWLSELITEKGIGNGGSLIIFIGIISGIPVYAQRTFQMVSHSTALQLGLLALLAIFFVTMIFIVIMQEAVRKVIIVNPKRQVGNKVYGGMNSYIPFKLNPGGVMPIIFAVAILLFPSTVLSLVGQANFKNEAAKNIVMSLNHWLSPDGIVYYVLYFLFIVGLTFFYASIMPNMQPKDIAKNLKKYGSSIPGVKPGRPTAEALDKILTKTTFIGAMGLGIIALIPSFASYITNIKTLQGIGATSLIIMVGVALDLINQVKTHLLARNYESFLKQ</sequence>
<dbReference type="Gene3D" id="1.10.3370.10">
    <property type="entry name" value="SecY subunit domain"/>
    <property type="match status" value="1"/>
</dbReference>
<evidence type="ECO:0000256" key="5">
    <source>
        <dbReference type="ARBA" id="ARBA00022927"/>
    </source>
</evidence>
<name>A0A9D9DND1_9BACT</name>
<dbReference type="PIRSF" id="PIRSF004557">
    <property type="entry name" value="SecY"/>
    <property type="match status" value="1"/>
</dbReference>
<evidence type="ECO:0000256" key="12">
    <source>
        <dbReference type="RuleBase" id="RU003484"/>
    </source>
</evidence>